<dbReference type="InterPro" id="IPR000639">
    <property type="entry name" value="Epox_hydrolase-like"/>
</dbReference>
<evidence type="ECO:0000313" key="4">
    <source>
        <dbReference type="EMBL" id="RMY70914.1"/>
    </source>
</evidence>
<dbReference type="GO" id="GO:0016787">
    <property type="term" value="F:hydrolase activity"/>
    <property type="evidence" value="ECO:0007669"/>
    <property type="project" value="UniProtKB-KW"/>
</dbReference>
<dbReference type="AlphaFoldDB" id="A0A3M7E4C7"/>
<evidence type="ECO:0000313" key="5">
    <source>
        <dbReference type="Proteomes" id="UP000269539"/>
    </source>
</evidence>
<dbReference type="PRINTS" id="PR00412">
    <property type="entry name" value="EPOXHYDRLASE"/>
</dbReference>
<evidence type="ECO:0000256" key="2">
    <source>
        <dbReference type="ARBA" id="ARBA00038334"/>
    </source>
</evidence>
<comment type="similarity">
    <text evidence="2">Belongs to the AB hydrolase superfamily. Epoxide hydrolase family.</text>
</comment>
<dbReference type="Gene3D" id="3.40.50.1820">
    <property type="entry name" value="alpha/beta hydrolase"/>
    <property type="match status" value="1"/>
</dbReference>
<sequence>MDALQGKQLQVKRGLNYRYFVSSHYKASNPSLLLLHGWPDNANLWQYVLPYLLPLNCKIVVPDLLGYAGTDKPTDLEAYNHRLMCQDLLDILAAEGIEDNVITIGHDFGCWFAARFNLLHPERCLATVHIGIAYMPPMPQALDPDMFFHLGQQDDGSSRYIYWELFTSPEAPKLFAQHNQAVWHALHGAPDDMVKQMFCFKDAFKNFLLQDRTDVDLRPYAQDKDLHDAWIQDFSTEVQWEASFAWYNSFISSVQTEVDKTIAPERFRLEMPVLFISCDSDAVNPHSTIDGPKDAGLLPDLTEKELHSGHWCPYEKPEELSMMIIEWTRVEVMPMIAAIRPPRLPRLQWYYGGAIIFERAENLGLEMRILSEDGKSFDGSRIKYGIVPGADGKKVVLVFQHSNRDRVVERRLLAALRAYLLEKGTGLSVGDFDPERMAALTVVEFQSGFTSGWSFTLHRRTIECIRRENEV</sequence>
<protein>
    <recommendedName>
        <fullName evidence="3">AB hydrolase-1 domain-containing protein</fullName>
    </recommendedName>
</protein>
<name>A0A3M7E4C7_HORWE</name>
<comment type="caution">
    <text evidence="4">The sequence shown here is derived from an EMBL/GenBank/DDBJ whole genome shotgun (WGS) entry which is preliminary data.</text>
</comment>
<evidence type="ECO:0000256" key="1">
    <source>
        <dbReference type="ARBA" id="ARBA00022801"/>
    </source>
</evidence>
<dbReference type="Pfam" id="PF00561">
    <property type="entry name" value="Abhydrolase_1"/>
    <property type="match status" value="1"/>
</dbReference>
<feature type="domain" description="AB hydrolase-1" evidence="3">
    <location>
        <begin position="30"/>
        <end position="317"/>
    </location>
</feature>
<dbReference type="InterPro" id="IPR000073">
    <property type="entry name" value="AB_hydrolase_1"/>
</dbReference>
<dbReference type="SUPFAM" id="SSF53474">
    <property type="entry name" value="alpha/beta-Hydrolases"/>
    <property type="match status" value="1"/>
</dbReference>
<dbReference type="InterPro" id="IPR029058">
    <property type="entry name" value="AB_hydrolase_fold"/>
</dbReference>
<evidence type="ECO:0000259" key="3">
    <source>
        <dbReference type="Pfam" id="PF00561"/>
    </source>
</evidence>
<accession>A0A3M7E4C7</accession>
<dbReference type="EMBL" id="QWIO01001489">
    <property type="protein sequence ID" value="RMY70914.1"/>
    <property type="molecule type" value="Genomic_DNA"/>
</dbReference>
<dbReference type="Proteomes" id="UP000269539">
    <property type="component" value="Unassembled WGS sequence"/>
</dbReference>
<reference evidence="4 5" key="1">
    <citation type="journal article" date="2018" name="BMC Genomics">
        <title>Genomic evidence for intraspecific hybridization in a clonal and extremely halotolerant yeast.</title>
        <authorList>
            <person name="Gostincar C."/>
            <person name="Stajich J.E."/>
            <person name="Zupancic J."/>
            <person name="Zalar P."/>
            <person name="Gunde-Cimerman N."/>
        </authorList>
    </citation>
    <scope>NUCLEOTIDE SEQUENCE [LARGE SCALE GENOMIC DNA]</scope>
    <source>
        <strain evidence="4 5">EXF-10513</strain>
    </source>
</reference>
<gene>
    <name evidence="4" type="ORF">D0864_10777</name>
</gene>
<proteinExistence type="inferred from homology"/>
<keyword evidence="1" id="KW-0378">Hydrolase</keyword>
<dbReference type="PANTHER" id="PTHR43329">
    <property type="entry name" value="EPOXIDE HYDROLASE"/>
    <property type="match status" value="1"/>
</dbReference>
<dbReference type="VEuPathDB" id="FungiDB:BTJ68_04914"/>
<organism evidence="4 5">
    <name type="scientific">Hortaea werneckii</name>
    <name type="common">Black yeast</name>
    <name type="synonym">Cladosporium werneckii</name>
    <dbReference type="NCBI Taxonomy" id="91943"/>
    <lineage>
        <taxon>Eukaryota</taxon>
        <taxon>Fungi</taxon>
        <taxon>Dikarya</taxon>
        <taxon>Ascomycota</taxon>
        <taxon>Pezizomycotina</taxon>
        <taxon>Dothideomycetes</taxon>
        <taxon>Dothideomycetidae</taxon>
        <taxon>Mycosphaerellales</taxon>
        <taxon>Teratosphaeriaceae</taxon>
        <taxon>Hortaea</taxon>
    </lineage>
</organism>